<dbReference type="KEGG" id="vpi:BW732_02260"/>
<dbReference type="PRINTS" id="PR00095">
    <property type="entry name" value="ANTSNTHASEI"/>
</dbReference>
<dbReference type="STRING" id="633807.BW732_02260"/>
<proteinExistence type="predicted"/>
<name>A0A1Q2D481_9ENTE</name>
<dbReference type="InterPro" id="IPR005801">
    <property type="entry name" value="ADC_synthase"/>
</dbReference>
<sequence length="578" mass="65550">MLNTVRLDFENELFDFKEPIAVLSAKTLNDVSTLFNQLTDYQEQGYYIAGFVSYEAASAFNPNLKTHQSLSDFPLALFGIYADKTCPDPQQLTSNDSPFFFEKDTDFTNYQQKIKRIHNEIKDGNTYQTNYTIRLNSQVFTDYDGLSVYHDLLKHSAVKYSSFFDLDNHQILSASPELFFKVTNQTIETRPMKGTVRRDSNPEIDQKNQQFLAADEKNRSENIMIVDLLRNDLGQIAQPGSVSVTKLCTIEPYPTVWQMTSTIKASITPTTTILDLFKALFPCGSITGAPKKTTMDLITELEDSPRGVYCGAIGVIKPNGDMIFSVPIRTIQVDKKAQTARYGVGGGITWESTAHDEFDEISAKANVLSTIFPQIKLIESLRLENGTLKRLEKHLDRLESSAKQFNFPFNREKTRSQWLKAIKPYQDGLFKFRCELSSDGNKVTEVLPLTSDTTIKTAHLAKKAVSKTILLAHKTSYRHLYTVHQEKPMVETILWQADGRLTELMTGNLVVQLEGVLYTPRLNHHILPGVMRQELLAQQKIVEKDLTVDDLNQAEALYLINSVREWVPIQLITNDDSL</sequence>
<accession>A0A1Q2D481</accession>
<dbReference type="EMBL" id="CP019609">
    <property type="protein sequence ID" value="AQP53169.1"/>
    <property type="molecule type" value="Genomic_DNA"/>
</dbReference>
<dbReference type="InterPro" id="IPR005802">
    <property type="entry name" value="ADC_synth_comp_1"/>
</dbReference>
<dbReference type="OrthoDB" id="9803598at2"/>
<dbReference type="InterPro" id="IPR043132">
    <property type="entry name" value="BCAT-like_C"/>
</dbReference>
<dbReference type="InterPro" id="IPR036038">
    <property type="entry name" value="Aminotransferase-like"/>
</dbReference>
<dbReference type="Gene3D" id="3.20.10.10">
    <property type="entry name" value="D-amino Acid Aminotransferase, subunit A, domain 2"/>
    <property type="match status" value="1"/>
</dbReference>
<dbReference type="InterPro" id="IPR015890">
    <property type="entry name" value="Chorismate_C"/>
</dbReference>
<dbReference type="GO" id="GO:0000162">
    <property type="term" value="P:L-tryptophan biosynthetic process"/>
    <property type="evidence" value="ECO:0007669"/>
    <property type="project" value="TreeGrafter"/>
</dbReference>
<dbReference type="AlphaFoldDB" id="A0A1Q2D481"/>
<dbReference type="Proteomes" id="UP000188246">
    <property type="component" value="Chromosome"/>
</dbReference>
<protein>
    <submittedName>
        <fullName evidence="1">Aminodeoxychorismate synthase, component I</fullName>
    </submittedName>
</protein>
<dbReference type="InterPro" id="IPR019999">
    <property type="entry name" value="Anth_synth_I-like"/>
</dbReference>
<dbReference type="PANTHER" id="PTHR11236:SF50">
    <property type="entry name" value="AMINODEOXYCHORISMATE SYNTHASE COMPONENT 1"/>
    <property type="match status" value="1"/>
</dbReference>
<evidence type="ECO:0000313" key="2">
    <source>
        <dbReference type="Proteomes" id="UP000188246"/>
    </source>
</evidence>
<dbReference type="InterPro" id="IPR001544">
    <property type="entry name" value="Aminotrans_IV"/>
</dbReference>
<dbReference type="Gene3D" id="3.60.120.10">
    <property type="entry name" value="Anthranilate synthase"/>
    <property type="match status" value="1"/>
</dbReference>
<dbReference type="PANTHER" id="PTHR11236">
    <property type="entry name" value="AMINOBENZOATE/ANTHRANILATE SYNTHASE"/>
    <property type="match status" value="1"/>
</dbReference>
<dbReference type="Pfam" id="PF01063">
    <property type="entry name" value="Aminotran_4"/>
    <property type="match status" value="1"/>
</dbReference>
<dbReference type="SUPFAM" id="SSF56322">
    <property type="entry name" value="ADC synthase"/>
    <property type="match status" value="1"/>
</dbReference>
<reference evidence="1 2" key="1">
    <citation type="journal article" date="2010" name="Int. J. Syst. Evol. Microbiol.">
        <title>Vagococcus penaei sp. nov., isolated from spoilage microbiota of cooked shrimp (Penaeus vannamei).</title>
        <authorList>
            <person name="Jaffres E."/>
            <person name="Prevost H."/>
            <person name="Rossero A."/>
            <person name="Joffraud J.J."/>
            <person name="Dousset X."/>
        </authorList>
    </citation>
    <scope>NUCLEOTIDE SEQUENCE [LARGE SCALE GENOMIC DNA]</scope>
    <source>
        <strain evidence="1 2">CD276</strain>
    </source>
</reference>
<gene>
    <name evidence="1" type="ORF">BW732_02260</name>
</gene>
<organism evidence="1 2">
    <name type="scientific">Vagococcus penaei</name>
    <dbReference type="NCBI Taxonomy" id="633807"/>
    <lineage>
        <taxon>Bacteria</taxon>
        <taxon>Bacillati</taxon>
        <taxon>Bacillota</taxon>
        <taxon>Bacilli</taxon>
        <taxon>Lactobacillales</taxon>
        <taxon>Enterococcaceae</taxon>
        <taxon>Vagococcus</taxon>
    </lineage>
</organism>
<evidence type="ECO:0000313" key="1">
    <source>
        <dbReference type="EMBL" id="AQP53169.1"/>
    </source>
</evidence>
<dbReference type="RefSeq" id="WP_077275265.1">
    <property type="nucleotide sequence ID" value="NZ_CP019609.1"/>
</dbReference>
<dbReference type="SUPFAM" id="SSF56752">
    <property type="entry name" value="D-aminoacid aminotransferase-like PLP-dependent enzymes"/>
    <property type="match status" value="1"/>
</dbReference>
<dbReference type="Gene3D" id="3.30.470.10">
    <property type="match status" value="1"/>
</dbReference>
<keyword evidence="2" id="KW-1185">Reference proteome</keyword>
<dbReference type="Pfam" id="PF00425">
    <property type="entry name" value="Chorismate_bind"/>
    <property type="match status" value="1"/>
</dbReference>
<dbReference type="NCBIfam" id="TIGR00553">
    <property type="entry name" value="pabB"/>
    <property type="match status" value="1"/>
</dbReference>
<dbReference type="GO" id="GO:0046820">
    <property type="term" value="F:4-amino-4-deoxychorismate synthase activity"/>
    <property type="evidence" value="ECO:0007669"/>
    <property type="project" value="TreeGrafter"/>
</dbReference>
<dbReference type="GO" id="GO:0009396">
    <property type="term" value="P:folic acid-containing compound biosynthetic process"/>
    <property type="evidence" value="ECO:0007669"/>
    <property type="project" value="InterPro"/>
</dbReference>
<dbReference type="InterPro" id="IPR043131">
    <property type="entry name" value="BCAT-like_N"/>
</dbReference>